<organism evidence="14 15">
    <name type="scientific">Saccoglossus kowalevskii</name>
    <name type="common">Acorn worm</name>
    <dbReference type="NCBI Taxonomy" id="10224"/>
    <lineage>
        <taxon>Eukaryota</taxon>
        <taxon>Metazoa</taxon>
        <taxon>Hemichordata</taxon>
        <taxon>Enteropneusta</taxon>
        <taxon>Harrimaniidae</taxon>
        <taxon>Saccoglossus</taxon>
    </lineage>
</organism>
<keyword evidence="3 12" id="KW-0812">Transmembrane</keyword>
<evidence type="ECO:0000256" key="7">
    <source>
        <dbReference type="ARBA" id="ARBA00023157"/>
    </source>
</evidence>
<keyword evidence="6 12" id="KW-0472">Membrane</keyword>
<keyword evidence="2" id="KW-1003">Cell membrane</keyword>
<comment type="subcellular location">
    <subcellularLocation>
        <location evidence="1">Cell membrane</location>
        <topology evidence="1">Multi-pass membrane protein</topology>
    </subcellularLocation>
</comment>
<keyword evidence="10" id="KW-0807">Transducer</keyword>
<dbReference type="SMART" id="SM01381">
    <property type="entry name" value="7TM_GPCR_Srsx"/>
    <property type="match status" value="1"/>
</dbReference>
<feature type="non-terminal residue" evidence="15">
    <location>
        <position position="433"/>
    </location>
</feature>
<dbReference type="PROSITE" id="PS50262">
    <property type="entry name" value="G_PROTEIN_RECEP_F1_2"/>
    <property type="match status" value="1"/>
</dbReference>
<evidence type="ECO:0000256" key="6">
    <source>
        <dbReference type="ARBA" id="ARBA00023136"/>
    </source>
</evidence>
<keyword evidence="7" id="KW-1015">Disulfide bond</keyword>
<dbReference type="InterPro" id="IPR000276">
    <property type="entry name" value="GPCR_Rhodpsn"/>
</dbReference>
<evidence type="ECO:0000256" key="1">
    <source>
        <dbReference type="ARBA" id="ARBA00004651"/>
    </source>
</evidence>
<keyword evidence="4 12" id="KW-1133">Transmembrane helix</keyword>
<evidence type="ECO:0000256" key="9">
    <source>
        <dbReference type="ARBA" id="ARBA00023180"/>
    </source>
</evidence>
<proteinExistence type="predicted"/>
<dbReference type="PRINTS" id="PR01728">
    <property type="entry name" value="KISS1RECEPTR"/>
</dbReference>
<evidence type="ECO:0000256" key="12">
    <source>
        <dbReference type="SAM" id="Phobius"/>
    </source>
</evidence>
<evidence type="ECO:0000256" key="5">
    <source>
        <dbReference type="ARBA" id="ARBA00023040"/>
    </source>
</evidence>
<keyword evidence="5" id="KW-0297">G-protein coupled receptor</keyword>
<dbReference type="PRINTS" id="PR00237">
    <property type="entry name" value="GPCRRHODOPSN"/>
</dbReference>
<dbReference type="RefSeq" id="XP_002735795.1">
    <property type="nucleotide sequence ID" value="XM_002735749.1"/>
</dbReference>
<dbReference type="GeneID" id="100366760"/>
<protein>
    <submittedName>
        <fullName evidence="15">G-protein coupled receptor 54-like</fullName>
    </submittedName>
</protein>
<gene>
    <name evidence="15" type="primary">LOC100366760</name>
</gene>
<feature type="transmembrane region" description="Helical" evidence="12">
    <location>
        <begin position="55"/>
        <end position="79"/>
    </location>
</feature>
<dbReference type="SUPFAM" id="SSF81321">
    <property type="entry name" value="Family A G protein-coupled receptor-like"/>
    <property type="match status" value="1"/>
</dbReference>
<reference evidence="15" key="1">
    <citation type="submission" date="2025-08" db="UniProtKB">
        <authorList>
            <consortium name="RefSeq"/>
        </authorList>
    </citation>
    <scope>IDENTIFICATION</scope>
    <source>
        <tissue evidence="15">Testes</tissue>
    </source>
</reference>
<feature type="transmembrane region" description="Helical" evidence="12">
    <location>
        <begin position="220"/>
        <end position="253"/>
    </location>
</feature>
<dbReference type="InterPro" id="IPR008103">
    <property type="entry name" value="KiSS_1_rcpt"/>
</dbReference>
<dbReference type="PANTHER" id="PTHR45695:SF23">
    <property type="entry name" value="GALANIN-LIKE G-PROTEIN COUPLED RECEPTOR NPR-9"/>
    <property type="match status" value="1"/>
</dbReference>
<sequence>MEVNGTKAQDNGATGSFFNVTINQMYLLLNITVEDNITDYENITYGDPPVFIETWLMPVIFALIFLIGVTGNFLVIFVILKHKRMRTTTNFYILSLAVSDFAFLFFCVPFTATTHATHWLAGNFMCKFTFYLMSVTVQATCITLTAMMVDRYYAIAHPLKSLKTRTPKVAVMVSAGVWTVALLSSIPVARYRSVVYHDWYGIRPFCMETWPSPVWDIGWYVYMIIAAYLAPLLIISVCMGMIMRLVWNSSLLFSTTQSKRQQARQRQKIRKTRMVCVVIFIFAICWLPVHIMNIWTRVDKHYPDNMVAYGFQLFGNCISYANSCVNPIIYAFMSDNFRRRFQEVFSCCRRKTQKKILNRERGTVIITMNNGKNSSYRGRRQHRYTPNHTNVTICESSINHNCASDSDDSLSSPDIKRTHKHVLRSPRAGVQAQ</sequence>
<name>A0ABM0GRM4_SACKO</name>
<feature type="transmembrane region" description="Helical" evidence="12">
    <location>
        <begin position="169"/>
        <end position="189"/>
    </location>
</feature>
<dbReference type="Pfam" id="PF00001">
    <property type="entry name" value="7tm_1"/>
    <property type="match status" value="1"/>
</dbReference>
<keyword evidence="9" id="KW-0325">Glycoprotein</keyword>
<evidence type="ECO:0000313" key="14">
    <source>
        <dbReference type="Proteomes" id="UP000694865"/>
    </source>
</evidence>
<evidence type="ECO:0000256" key="10">
    <source>
        <dbReference type="ARBA" id="ARBA00023224"/>
    </source>
</evidence>
<keyword evidence="8" id="KW-0675">Receptor</keyword>
<evidence type="ECO:0000256" key="11">
    <source>
        <dbReference type="SAM" id="MobiDB-lite"/>
    </source>
</evidence>
<feature type="transmembrane region" description="Helical" evidence="12">
    <location>
        <begin position="274"/>
        <end position="295"/>
    </location>
</feature>
<evidence type="ECO:0000256" key="4">
    <source>
        <dbReference type="ARBA" id="ARBA00022989"/>
    </source>
</evidence>
<feature type="domain" description="G-protein coupled receptors family 1 profile" evidence="13">
    <location>
        <begin position="71"/>
        <end position="330"/>
    </location>
</feature>
<feature type="region of interest" description="Disordered" evidence="11">
    <location>
        <begin position="405"/>
        <end position="433"/>
    </location>
</feature>
<evidence type="ECO:0000256" key="2">
    <source>
        <dbReference type="ARBA" id="ARBA00022475"/>
    </source>
</evidence>
<dbReference type="Gene3D" id="1.20.1070.10">
    <property type="entry name" value="Rhodopsin 7-helix transmembrane proteins"/>
    <property type="match status" value="1"/>
</dbReference>
<evidence type="ECO:0000259" key="13">
    <source>
        <dbReference type="PROSITE" id="PS50262"/>
    </source>
</evidence>
<dbReference type="InterPro" id="IPR017452">
    <property type="entry name" value="GPCR_Rhodpsn_7TM"/>
</dbReference>
<dbReference type="Proteomes" id="UP000694865">
    <property type="component" value="Unplaced"/>
</dbReference>
<keyword evidence="14" id="KW-1185">Reference proteome</keyword>
<feature type="transmembrane region" description="Helical" evidence="12">
    <location>
        <begin position="128"/>
        <end position="149"/>
    </location>
</feature>
<dbReference type="PANTHER" id="PTHR45695">
    <property type="entry name" value="LEUCOKININ RECEPTOR-RELATED"/>
    <property type="match status" value="1"/>
</dbReference>
<evidence type="ECO:0000313" key="15">
    <source>
        <dbReference type="RefSeq" id="XP_002735795.1"/>
    </source>
</evidence>
<evidence type="ECO:0000256" key="8">
    <source>
        <dbReference type="ARBA" id="ARBA00023170"/>
    </source>
</evidence>
<feature type="transmembrane region" description="Helical" evidence="12">
    <location>
        <begin position="307"/>
        <end position="332"/>
    </location>
</feature>
<accession>A0ABM0GRM4</accession>
<feature type="transmembrane region" description="Helical" evidence="12">
    <location>
        <begin position="91"/>
        <end position="112"/>
    </location>
</feature>
<evidence type="ECO:0000256" key="3">
    <source>
        <dbReference type="ARBA" id="ARBA00022692"/>
    </source>
</evidence>